<dbReference type="AlphaFoldDB" id="A0AAV7PW34"/>
<comment type="caution">
    <text evidence="2">The sequence shown here is derived from an EMBL/GenBank/DDBJ whole genome shotgun (WGS) entry which is preliminary data.</text>
</comment>
<feature type="region of interest" description="Disordered" evidence="1">
    <location>
        <begin position="1"/>
        <end position="68"/>
    </location>
</feature>
<protein>
    <submittedName>
        <fullName evidence="2">Uncharacterized protein</fullName>
    </submittedName>
</protein>
<proteinExistence type="predicted"/>
<reference evidence="2" key="1">
    <citation type="journal article" date="2022" name="bioRxiv">
        <title>Sequencing and chromosome-scale assembly of the giantPleurodeles waltlgenome.</title>
        <authorList>
            <person name="Brown T."/>
            <person name="Elewa A."/>
            <person name="Iarovenko S."/>
            <person name="Subramanian E."/>
            <person name="Araus A.J."/>
            <person name="Petzold A."/>
            <person name="Susuki M."/>
            <person name="Suzuki K.-i.T."/>
            <person name="Hayashi T."/>
            <person name="Toyoda A."/>
            <person name="Oliveira C."/>
            <person name="Osipova E."/>
            <person name="Leigh N.D."/>
            <person name="Simon A."/>
            <person name="Yun M.H."/>
        </authorList>
    </citation>
    <scope>NUCLEOTIDE SEQUENCE</scope>
    <source>
        <strain evidence="2">20211129_DDA</strain>
        <tissue evidence="2">Liver</tissue>
    </source>
</reference>
<feature type="compositionally biased region" description="Low complexity" evidence="1">
    <location>
        <begin position="46"/>
        <end position="58"/>
    </location>
</feature>
<evidence type="ECO:0000313" key="3">
    <source>
        <dbReference type="Proteomes" id="UP001066276"/>
    </source>
</evidence>
<evidence type="ECO:0000313" key="2">
    <source>
        <dbReference type="EMBL" id="KAJ1131149.1"/>
    </source>
</evidence>
<dbReference type="EMBL" id="JANPWB010000011">
    <property type="protein sequence ID" value="KAJ1131149.1"/>
    <property type="molecule type" value="Genomic_DNA"/>
</dbReference>
<organism evidence="2 3">
    <name type="scientific">Pleurodeles waltl</name>
    <name type="common">Iberian ribbed newt</name>
    <dbReference type="NCBI Taxonomy" id="8319"/>
    <lineage>
        <taxon>Eukaryota</taxon>
        <taxon>Metazoa</taxon>
        <taxon>Chordata</taxon>
        <taxon>Craniata</taxon>
        <taxon>Vertebrata</taxon>
        <taxon>Euteleostomi</taxon>
        <taxon>Amphibia</taxon>
        <taxon>Batrachia</taxon>
        <taxon>Caudata</taxon>
        <taxon>Salamandroidea</taxon>
        <taxon>Salamandridae</taxon>
        <taxon>Pleurodelinae</taxon>
        <taxon>Pleurodeles</taxon>
    </lineage>
</organism>
<dbReference type="Proteomes" id="UP001066276">
    <property type="component" value="Chromosome 7"/>
</dbReference>
<gene>
    <name evidence="2" type="ORF">NDU88_009492</name>
</gene>
<keyword evidence="3" id="KW-1185">Reference proteome</keyword>
<sequence>MKDLEESGERAGYGPPAALGPGGAPAAAIPSLDTHTTLLKADPRGQRGLSSRPLSLRGPPLPPHLARSLRLPAAPSPLCGRLRALGWSMENSGGQSPAARASRKQLEGDHSCCWWVREKAACMSVCLAVSDPAYALSPSTHTG</sequence>
<evidence type="ECO:0000256" key="1">
    <source>
        <dbReference type="SAM" id="MobiDB-lite"/>
    </source>
</evidence>
<feature type="compositionally biased region" description="Low complexity" evidence="1">
    <location>
        <begin position="12"/>
        <end position="30"/>
    </location>
</feature>
<accession>A0AAV7PW34</accession>
<name>A0AAV7PW34_PLEWA</name>